<evidence type="ECO:0000313" key="2">
    <source>
        <dbReference type="EMBL" id="EAT87219.1"/>
    </source>
</evidence>
<dbReference type="EMBL" id="CH445331">
    <property type="protein sequence ID" value="EAT87219.1"/>
    <property type="molecule type" value="Genomic_DNA"/>
</dbReference>
<organism evidence="2 3">
    <name type="scientific">Phaeosphaeria nodorum (strain SN15 / ATCC MYA-4574 / FGSC 10173)</name>
    <name type="common">Glume blotch fungus</name>
    <name type="synonym">Parastagonospora nodorum</name>
    <dbReference type="NCBI Taxonomy" id="321614"/>
    <lineage>
        <taxon>Eukaryota</taxon>
        <taxon>Fungi</taxon>
        <taxon>Dikarya</taxon>
        <taxon>Ascomycota</taxon>
        <taxon>Pezizomycotina</taxon>
        <taxon>Dothideomycetes</taxon>
        <taxon>Pleosporomycetidae</taxon>
        <taxon>Pleosporales</taxon>
        <taxon>Pleosporineae</taxon>
        <taxon>Phaeosphaeriaceae</taxon>
        <taxon>Parastagonospora</taxon>
    </lineage>
</organism>
<dbReference type="AlphaFoldDB" id="Q0UTT6"/>
<dbReference type="KEGG" id="pno:SNOG_04828"/>
<feature type="compositionally biased region" description="Pro residues" evidence="1">
    <location>
        <begin position="43"/>
        <end position="52"/>
    </location>
</feature>
<evidence type="ECO:0000256" key="1">
    <source>
        <dbReference type="SAM" id="MobiDB-lite"/>
    </source>
</evidence>
<name>Q0UTT6_PHANO</name>
<accession>Q0UTT6</accession>
<protein>
    <submittedName>
        <fullName evidence="2">Uncharacterized protein</fullName>
    </submittedName>
</protein>
<dbReference type="InParanoid" id="Q0UTT6"/>
<sequence>MHYDNVPLLTCINKHCVPLATINTVITRRETTPLQISLTTNNPIPPTRPPLKPMTHPARPPQNSIPVPSRSPSPAFCLFVALHIPPTTAVLLETLPQLPSPSKPSSLPQTFSRYKPLASEACLRTNQTCASRKFLRAPCNPRRTCALWLI</sequence>
<reference evidence="3" key="1">
    <citation type="journal article" date="2007" name="Plant Cell">
        <title>Dothideomycete-plant interactions illuminated by genome sequencing and EST analysis of the wheat pathogen Stagonospora nodorum.</title>
        <authorList>
            <person name="Hane J.K."/>
            <person name="Lowe R.G."/>
            <person name="Solomon P.S."/>
            <person name="Tan K.C."/>
            <person name="Schoch C.L."/>
            <person name="Spatafora J.W."/>
            <person name="Crous P.W."/>
            <person name="Kodira C."/>
            <person name="Birren B.W."/>
            <person name="Galagan J.E."/>
            <person name="Torriani S.F."/>
            <person name="McDonald B.A."/>
            <person name="Oliver R.P."/>
        </authorList>
    </citation>
    <scope>NUCLEOTIDE SEQUENCE [LARGE SCALE GENOMIC DNA]</scope>
    <source>
        <strain evidence="3">SN15 / ATCC MYA-4574 / FGSC 10173</strain>
    </source>
</reference>
<dbReference type="HOGENOM" id="CLU_1741244_0_0_1"/>
<gene>
    <name evidence="2" type="ORF">SNOG_04828</name>
</gene>
<dbReference type="RefSeq" id="XP_001795241.1">
    <property type="nucleotide sequence ID" value="XM_001795189.1"/>
</dbReference>
<feature type="region of interest" description="Disordered" evidence="1">
    <location>
        <begin position="37"/>
        <end position="66"/>
    </location>
</feature>
<dbReference type="GeneID" id="5972116"/>
<dbReference type="Proteomes" id="UP000001055">
    <property type="component" value="Unassembled WGS sequence"/>
</dbReference>
<proteinExistence type="predicted"/>
<evidence type="ECO:0000313" key="3">
    <source>
        <dbReference type="Proteomes" id="UP000001055"/>
    </source>
</evidence>